<name>A0A6N9HFF7_9BURK</name>
<dbReference type="AlphaFoldDB" id="A0A6N9HFF7"/>
<proteinExistence type="predicted"/>
<keyword evidence="3" id="KW-1185">Reference proteome</keyword>
<protein>
    <submittedName>
        <fullName evidence="2">DUF1439 domain-containing protein</fullName>
    </submittedName>
</protein>
<dbReference type="EMBL" id="WWCJ01000005">
    <property type="protein sequence ID" value="MYN02274.1"/>
    <property type="molecule type" value="Genomic_DNA"/>
</dbReference>
<dbReference type="InterPro" id="IPR006311">
    <property type="entry name" value="TAT_signal"/>
</dbReference>
<dbReference type="PROSITE" id="PS51318">
    <property type="entry name" value="TAT"/>
    <property type="match status" value="1"/>
</dbReference>
<evidence type="ECO:0000256" key="1">
    <source>
        <dbReference type="SAM" id="SignalP"/>
    </source>
</evidence>
<reference evidence="2 3" key="1">
    <citation type="submission" date="2019-12" db="EMBL/GenBank/DDBJ databases">
        <title>Novel species isolated from a subtropical stream in China.</title>
        <authorList>
            <person name="Lu H."/>
        </authorList>
    </citation>
    <scope>NUCLEOTIDE SEQUENCE [LARGE SCALE GENOMIC DNA]</scope>
    <source>
        <strain evidence="2 3">DS3</strain>
    </source>
</reference>
<dbReference type="RefSeq" id="WP_161025263.1">
    <property type="nucleotide sequence ID" value="NZ_WWCJ01000005.1"/>
</dbReference>
<sequence>MNQHRRRAVRAAAAMALLAGGGAMALLSGCATFAGPRDYEVPLSKLQRNIDQRFPLEQRALGLFELRLQQPRLSTLPNDRIALSAMLTVGSPLMRRRFSGSLSLSGRLSIDLERNAVMLADARLDNFTLDGLDERTQTQVGSAARLLADTLTRDTAIYSWRPEELRYAGVQYVPTAIRTSADGLSIHLEPVRDARL</sequence>
<keyword evidence="1" id="KW-0732">Signal</keyword>
<organism evidence="2 3">
    <name type="scientific">Pseudoduganella guangdongensis</name>
    <dbReference type="NCBI Taxonomy" id="2692179"/>
    <lineage>
        <taxon>Bacteria</taxon>
        <taxon>Pseudomonadati</taxon>
        <taxon>Pseudomonadota</taxon>
        <taxon>Betaproteobacteria</taxon>
        <taxon>Burkholderiales</taxon>
        <taxon>Oxalobacteraceae</taxon>
        <taxon>Telluria group</taxon>
        <taxon>Pseudoduganella</taxon>
    </lineage>
</organism>
<feature type="signal peptide" evidence="1">
    <location>
        <begin position="1"/>
        <end position="25"/>
    </location>
</feature>
<evidence type="ECO:0000313" key="2">
    <source>
        <dbReference type="EMBL" id="MYN02274.1"/>
    </source>
</evidence>
<evidence type="ECO:0000313" key="3">
    <source>
        <dbReference type="Proteomes" id="UP000448575"/>
    </source>
</evidence>
<feature type="chain" id="PRO_5027041102" evidence="1">
    <location>
        <begin position="26"/>
        <end position="196"/>
    </location>
</feature>
<gene>
    <name evidence="2" type="ORF">GTP41_09195</name>
</gene>
<accession>A0A6N9HFF7</accession>
<dbReference type="PROSITE" id="PS51257">
    <property type="entry name" value="PROKAR_LIPOPROTEIN"/>
    <property type="match status" value="1"/>
</dbReference>
<comment type="caution">
    <text evidence="2">The sequence shown here is derived from an EMBL/GenBank/DDBJ whole genome shotgun (WGS) entry which is preliminary data.</text>
</comment>
<dbReference type="Proteomes" id="UP000448575">
    <property type="component" value="Unassembled WGS sequence"/>
</dbReference>
<dbReference type="Gene3D" id="3.15.10.40">
    <property type="entry name" value="Uncharacterised protein PF07273, DUF1439"/>
    <property type="match status" value="1"/>
</dbReference>